<keyword evidence="3" id="KW-1185">Reference proteome</keyword>
<evidence type="ECO:0000313" key="2">
    <source>
        <dbReference type="EMBL" id="KAJ8380567.1"/>
    </source>
</evidence>
<evidence type="ECO:0000256" key="1">
    <source>
        <dbReference type="SAM" id="MobiDB-lite"/>
    </source>
</evidence>
<evidence type="ECO:0000313" key="3">
    <source>
        <dbReference type="Proteomes" id="UP001152622"/>
    </source>
</evidence>
<dbReference type="EMBL" id="JAINUF010000001">
    <property type="protein sequence ID" value="KAJ8380567.1"/>
    <property type="molecule type" value="Genomic_DNA"/>
</dbReference>
<dbReference type="Proteomes" id="UP001152622">
    <property type="component" value="Chromosome 1"/>
</dbReference>
<reference evidence="2" key="1">
    <citation type="journal article" date="2023" name="Science">
        <title>Genome structures resolve the early diversification of teleost fishes.</title>
        <authorList>
            <person name="Parey E."/>
            <person name="Louis A."/>
            <person name="Montfort J."/>
            <person name="Bouchez O."/>
            <person name="Roques C."/>
            <person name="Iampietro C."/>
            <person name="Lluch J."/>
            <person name="Castinel A."/>
            <person name="Donnadieu C."/>
            <person name="Desvignes T."/>
            <person name="Floi Bucao C."/>
            <person name="Jouanno E."/>
            <person name="Wen M."/>
            <person name="Mejri S."/>
            <person name="Dirks R."/>
            <person name="Jansen H."/>
            <person name="Henkel C."/>
            <person name="Chen W.J."/>
            <person name="Zahm M."/>
            <person name="Cabau C."/>
            <person name="Klopp C."/>
            <person name="Thompson A.W."/>
            <person name="Robinson-Rechavi M."/>
            <person name="Braasch I."/>
            <person name="Lecointre G."/>
            <person name="Bobe J."/>
            <person name="Postlethwait J.H."/>
            <person name="Berthelot C."/>
            <person name="Roest Crollius H."/>
            <person name="Guiguen Y."/>
        </authorList>
    </citation>
    <scope>NUCLEOTIDE SEQUENCE</scope>
    <source>
        <strain evidence="2">WJC10195</strain>
    </source>
</reference>
<feature type="region of interest" description="Disordered" evidence="1">
    <location>
        <begin position="62"/>
        <end position="83"/>
    </location>
</feature>
<organism evidence="2 3">
    <name type="scientific">Synaphobranchus kaupii</name>
    <name type="common">Kaup's arrowtooth eel</name>
    <dbReference type="NCBI Taxonomy" id="118154"/>
    <lineage>
        <taxon>Eukaryota</taxon>
        <taxon>Metazoa</taxon>
        <taxon>Chordata</taxon>
        <taxon>Craniata</taxon>
        <taxon>Vertebrata</taxon>
        <taxon>Euteleostomi</taxon>
        <taxon>Actinopterygii</taxon>
        <taxon>Neopterygii</taxon>
        <taxon>Teleostei</taxon>
        <taxon>Anguilliformes</taxon>
        <taxon>Synaphobranchidae</taxon>
        <taxon>Synaphobranchus</taxon>
    </lineage>
</organism>
<accession>A0A9Q1GC96</accession>
<protein>
    <submittedName>
        <fullName evidence="2">Uncharacterized protein</fullName>
    </submittedName>
</protein>
<name>A0A9Q1GC96_SYNKA</name>
<sequence>MVGSVDGGQGELAVGGVCGVCAERAPYSAQQNACEASGPQSMHVAAPTHAEKGAHVLQATFYAARRPPRSAREQRGRGSNYTALTITPRVSLRRELGSFDSEIPPRSSFHSPG</sequence>
<proteinExistence type="predicted"/>
<gene>
    <name evidence="2" type="ORF">SKAU_G00013450</name>
</gene>
<dbReference type="AlphaFoldDB" id="A0A9Q1GC96"/>
<comment type="caution">
    <text evidence="2">The sequence shown here is derived from an EMBL/GenBank/DDBJ whole genome shotgun (WGS) entry which is preliminary data.</text>
</comment>